<dbReference type="Proteomes" id="UP000324815">
    <property type="component" value="Segment"/>
</dbReference>
<evidence type="ECO:0000313" key="2">
    <source>
        <dbReference type="Proteomes" id="UP000324815"/>
    </source>
</evidence>
<reference evidence="1" key="1">
    <citation type="submission" date="2019-06" db="EMBL/GenBank/DDBJ databases">
        <title>Complete genome sequence of Klebsiella pneumonaie chi-like phage Soft.</title>
        <authorList>
            <person name="Michalik J.A."/>
            <person name="Kohler B."/>
            <person name="Liu M."/>
            <person name="Gill J."/>
        </authorList>
    </citation>
    <scope>NUCLEOTIDE SEQUENCE [LARGE SCALE GENOMIC DNA]</scope>
</reference>
<dbReference type="EMBL" id="MN106244">
    <property type="protein sequence ID" value="QEM42146.1"/>
    <property type="molecule type" value="Genomic_DNA"/>
</dbReference>
<sequence>MNLHARCSTALKPGTLCPGFFFACRKRLTHESCSATFLGSPQKGTSHEEALNVVWPL</sequence>
<dbReference type="PROSITE" id="PS51257">
    <property type="entry name" value="PROKAR_LIPOPROTEIN"/>
    <property type="match status" value="1"/>
</dbReference>
<name>A0A5C1K847_9CAUD</name>
<evidence type="ECO:0000313" key="1">
    <source>
        <dbReference type="EMBL" id="QEM42146.1"/>
    </source>
</evidence>
<proteinExistence type="predicted"/>
<keyword evidence="2" id="KW-1185">Reference proteome</keyword>
<organism evidence="1 2">
    <name type="scientific">Klebsiella phage Soft</name>
    <dbReference type="NCBI Taxonomy" id="2601626"/>
    <lineage>
        <taxon>Viruses</taxon>
        <taxon>Duplodnaviria</taxon>
        <taxon>Heunggongvirae</taxon>
        <taxon>Uroviricota</taxon>
        <taxon>Caudoviricetes</taxon>
        <taxon>Casjensviridae</taxon>
        <taxon>Yonseivirus</taxon>
        <taxon>Yonseivirus soft</taxon>
    </lineage>
</organism>
<accession>A0A5C1K847</accession>
<gene>
    <name evidence="1" type="ORF">CPTSoftv3_028</name>
</gene>
<protein>
    <submittedName>
        <fullName evidence="1">Uncharacterized protein</fullName>
    </submittedName>
</protein>